<keyword evidence="9" id="KW-0812">Transmembrane</keyword>
<evidence type="ECO:0000313" key="10">
    <source>
        <dbReference type="EMBL" id="KAF2993350.1"/>
    </source>
</evidence>
<dbReference type="InterPro" id="IPR001128">
    <property type="entry name" value="Cyt_P450"/>
</dbReference>
<dbReference type="InterPro" id="IPR036396">
    <property type="entry name" value="Cyt_P450_sf"/>
</dbReference>
<dbReference type="GO" id="GO:0020037">
    <property type="term" value="F:heme binding"/>
    <property type="evidence" value="ECO:0007669"/>
    <property type="project" value="InterPro"/>
</dbReference>
<evidence type="ECO:0000256" key="1">
    <source>
        <dbReference type="ARBA" id="ARBA00001971"/>
    </source>
</evidence>
<keyword evidence="9" id="KW-0472">Membrane</keyword>
<dbReference type="Pfam" id="PF00067">
    <property type="entry name" value="p450"/>
    <property type="match status" value="1"/>
</dbReference>
<dbReference type="InterPro" id="IPR050121">
    <property type="entry name" value="Cytochrome_P450_monoxygenase"/>
</dbReference>
<evidence type="ECO:0000256" key="2">
    <source>
        <dbReference type="ARBA" id="ARBA00010617"/>
    </source>
</evidence>
<evidence type="ECO:0000313" key="11">
    <source>
        <dbReference type="Proteomes" id="UP000801428"/>
    </source>
</evidence>
<comment type="cofactor">
    <cofactor evidence="1 6">
        <name>heme</name>
        <dbReference type="ChEBI" id="CHEBI:30413"/>
    </cofactor>
</comment>
<dbReference type="PRINTS" id="PR00385">
    <property type="entry name" value="P450"/>
</dbReference>
<dbReference type="InterPro" id="IPR002401">
    <property type="entry name" value="Cyt_P450_E_grp-I"/>
</dbReference>
<keyword evidence="9" id="KW-1133">Transmembrane helix</keyword>
<evidence type="ECO:0000256" key="8">
    <source>
        <dbReference type="SAM" id="MobiDB-lite"/>
    </source>
</evidence>
<dbReference type="PANTHER" id="PTHR24305">
    <property type="entry name" value="CYTOCHROME P450"/>
    <property type="match status" value="1"/>
</dbReference>
<dbReference type="InterPro" id="IPR017972">
    <property type="entry name" value="Cyt_P450_CS"/>
</dbReference>
<dbReference type="Gene3D" id="1.10.630.10">
    <property type="entry name" value="Cytochrome P450"/>
    <property type="match status" value="1"/>
</dbReference>
<comment type="similarity">
    <text evidence="2 7">Belongs to the cytochrome P450 family.</text>
</comment>
<name>A0A9P4W3A6_CURKU</name>
<dbReference type="PANTHER" id="PTHR24305:SF210">
    <property type="entry name" value="CYTOCHROME P450 MONOOXYGENASE ASQL-RELATED"/>
    <property type="match status" value="1"/>
</dbReference>
<accession>A0A9P4W3A6</accession>
<evidence type="ECO:0000256" key="9">
    <source>
        <dbReference type="SAM" id="Phobius"/>
    </source>
</evidence>
<feature type="binding site" description="axial binding residue" evidence="6">
    <location>
        <position position="458"/>
    </location>
    <ligand>
        <name>heme</name>
        <dbReference type="ChEBI" id="CHEBI:30413"/>
    </ligand>
    <ligandPart>
        <name>Fe</name>
        <dbReference type="ChEBI" id="CHEBI:18248"/>
    </ligandPart>
</feature>
<feature type="transmembrane region" description="Helical" evidence="9">
    <location>
        <begin position="12"/>
        <end position="35"/>
    </location>
</feature>
<feature type="region of interest" description="Disordered" evidence="8">
    <location>
        <begin position="437"/>
        <end position="462"/>
    </location>
</feature>
<dbReference type="GO" id="GO:0005506">
    <property type="term" value="F:iron ion binding"/>
    <property type="evidence" value="ECO:0007669"/>
    <property type="project" value="InterPro"/>
</dbReference>
<dbReference type="OrthoDB" id="1470350at2759"/>
<feature type="compositionally biased region" description="Basic and acidic residues" evidence="8">
    <location>
        <begin position="437"/>
        <end position="447"/>
    </location>
</feature>
<keyword evidence="7" id="KW-0503">Monooxygenase</keyword>
<gene>
    <name evidence="10" type="ORF">E8E13_000832</name>
</gene>
<dbReference type="EMBL" id="SWKU01000054">
    <property type="protein sequence ID" value="KAF2993350.1"/>
    <property type="molecule type" value="Genomic_DNA"/>
</dbReference>
<dbReference type="AlphaFoldDB" id="A0A9P4W3A6"/>
<protein>
    <recommendedName>
        <fullName evidence="12">Cytochrome P450 monooxygenase</fullName>
    </recommendedName>
</protein>
<evidence type="ECO:0000256" key="7">
    <source>
        <dbReference type="RuleBase" id="RU000461"/>
    </source>
</evidence>
<sequence>MSILDHYFFHTTGFVSSIGILLAFTTFYLLGALLYNKYFSPLRRIPGPWLAISTGIPYALHMRSGTIANWVRELHEQYGDVVRVTPTELSFISGETAWPDIYGFRTGKHKNTGAYLKDRSWFAPPENGVWSIIATDEVDHSRTRRNLSHAFSTQALRKQESLLMSYVDLLIHKLTLQADQGNPVDIMRWYNFTTFDIIADLAFGEPLYCLRDSQYHKWVNMIFTSIKAVPTLSIRNKYLLFRTWDTLCGLFTDTQAQVNARYEFFDMAKSRVTARLEKDTNRPDFLTFIFANQAKSNLALSRDEIDVNMVALLLAGSETTATTISGVTYLLLRNLNAYRRLVHELRTAFKDSKDITFDAVNDLPFLHAALQETLRIYPAVPTGFPRLVPGEGQLISGRFIPGGTSVYVSQHAANHSTRNFADPDSYVPERWLEGERPEKYADDKRDVMQPFSFGPRNCLGKK</sequence>
<organism evidence="10 11">
    <name type="scientific">Curvularia kusanoi</name>
    <name type="common">Cochliobolus kusanoi</name>
    <dbReference type="NCBI Taxonomy" id="90978"/>
    <lineage>
        <taxon>Eukaryota</taxon>
        <taxon>Fungi</taxon>
        <taxon>Dikarya</taxon>
        <taxon>Ascomycota</taxon>
        <taxon>Pezizomycotina</taxon>
        <taxon>Dothideomycetes</taxon>
        <taxon>Pleosporomycetidae</taxon>
        <taxon>Pleosporales</taxon>
        <taxon>Pleosporineae</taxon>
        <taxon>Pleosporaceae</taxon>
        <taxon>Curvularia</taxon>
    </lineage>
</organism>
<reference evidence="10" key="1">
    <citation type="submission" date="2019-04" db="EMBL/GenBank/DDBJ databases">
        <title>Sequencing of skin fungus with MAO and IRED activity.</title>
        <authorList>
            <person name="Marsaioli A.J."/>
            <person name="Bonatto J.M.C."/>
            <person name="Reis Junior O."/>
        </authorList>
    </citation>
    <scope>NUCLEOTIDE SEQUENCE</scope>
    <source>
        <strain evidence="10">30M1</strain>
    </source>
</reference>
<evidence type="ECO:0008006" key="12">
    <source>
        <dbReference type="Google" id="ProtNLM"/>
    </source>
</evidence>
<dbReference type="SUPFAM" id="SSF48264">
    <property type="entry name" value="Cytochrome P450"/>
    <property type="match status" value="1"/>
</dbReference>
<dbReference type="GO" id="GO:0016705">
    <property type="term" value="F:oxidoreductase activity, acting on paired donors, with incorporation or reduction of molecular oxygen"/>
    <property type="evidence" value="ECO:0007669"/>
    <property type="project" value="InterPro"/>
</dbReference>
<dbReference type="Proteomes" id="UP000801428">
    <property type="component" value="Unassembled WGS sequence"/>
</dbReference>
<dbReference type="GO" id="GO:0004497">
    <property type="term" value="F:monooxygenase activity"/>
    <property type="evidence" value="ECO:0007669"/>
    <property type="project" value="UniProtKB-KW"/>
</dbReference>
<evidence type="ECO:0000256" key="3">
    <source>
        <dbReference type="ARBA" id="ARBA00022617"/>
    </source>
</evidence>
<dbReference type="CDD" id="cd11058">
    <property type="entry name" value="CYP60B-like"/>
    <property type="match status" value="1"/>
</dbReference>
<evidence type="ECO:0000256" key="6">
    <source>
        <dbReference type="PIRSR" id="PIRSR602401-1"/>
    </source>
</evidence>
<evidence type="ECO:0000256" key="5">
    <source>
        <dbReference type="ARBA" id="ARBA00023004"/>
    </source>
</evidence>
<keyword evidence="3 6" id="KW-0349">Heme</keyword>
<comment type="caution">
    <text evidence="10">The sequence shown here is derived from an EMBL/GenBank/DDBJ whole genome shotgun (WGS) entry which is preliminary data.</text>
</comment>
<evidence type="ECO:0000256" key="4">
    <source>
        <dbReference type="ARBA" id="ARBA00022723"/>
    </source>
</evidence>
<keyword evidence="11" id="KW-1185">Reference proteome</keyword>
<keyword evidence="4 6" id="KW-0479">Metal-binding</keyword>
<keyword evidence="5 6" id="KW-0408">Iron</keyword>
<dbReference type="PRINTS" id="PR00463">
    <property type="entry name" value="EP450I"/>
</dbReference>
<dbReference type="PROSITE" id="PS00086">
    <property type="entry name" value="CYTOCHROME_P450"/>
    <property type="match status" value="1"/>
</dbReference>
<keyword evidence="7" id="KW-0560">Oxidoreductase</keyword>
<proteinExistence type="inferred from homology"/>